<evidence type="ECO:0000313" key="3">
    <source>
        <dbReference type="Proteomes" id="UP001147695"/>
    </source>
</evidence>
<keyword evidence="1" id="KW-1133">Transmembrane helix</keyword>
<evidence type="ECO:0000313" key="2">
    <source>
        <dbReference type="EMBL" id="KAJ5338455.1"/>
    </source>
</evidence>
<gene>
    <name evidence="2" type="ORF">N7452_005183</name>
</gene>
<reference evidence="2" key="1">
    <citation type="submission" date="2022-12" db="EMBL/GenBank/DDBJ databases">
        <authorList>
            <person name="Petersen C."/>
        </authorList>
    </citation>
    <scope>NUCLEOTIDE SEQUENCE</scope>
    <source>
        <strain evidence="2">IBT 35673</strain>
    </source>
</reference>
<keyword evidence="1" id="KW-0812">Transmembrane</keyword>
<dbReference type="Proteomes" id="UP001147695">
    <property type="component" value="Unassembled WGS sequence"/>
</dbReference>
<dbReference type="PANTHER" id="PTHR34673:SF1">
    <property type="entry name" value="COLD-REGULATED PROTEIN"/>
    <property type="match status" value="1"/>
</dbReference>
<dbReference type="EMBL" id="JAPZBQ010000003">
    <property type="protein sequence ID" value="KAJ5338455.1"/>
    <property type="molecule type" value="Genomic_DNA"/>
</dbReference>
<dbReference type="PANTHER" id="PTHR34673">
    <property type="entry name" value="COLD-REGULATED PROTEIN"/>
    <property type="match status" value="1"/>
</dbReference>
<evidence type="ECO:0000256" key="1">
    <source>
        <dbReference type="SAM" id="Phobius"/>
    </source>
</evidence>
<reference evidence="2" key="2">
    <citation type="journal article" date="2023" name="IMA Fungus">
        <title>Comparative genomic study of the Penicillium genus elucidates a diverse pangenome and 15 lateral gene transfer events.</title>
        <authorList>
            <person name="Petersen C."/>
            <person name="Sorensen T."/>
            <person name="Nielsen M.R."/>
            <person name="Sondergaard T.E."/>
            <person name="Sorensen J.L."/>
            <person name="Fitzpatrick D.A."/>
            <person name="Frisvad J.C."/>
            <person name="Nielsen K.L."/>
        </authorList>
    </citation>
    <scope>NUCLEOTIDE SEQUENCE</scope>
    <source>
        <strain evidence="2">IBT 35673</strain>
    </source>
</reference>
<protein>
    <submittedName>
        <fullName evidence="2">Uncharacterized protein</fullName>
    </submittedName>
</protein>
<dbReference type="AlphaFoldDB" id="A0A9W9QJF0"/>
<comment type="caution">
    <text evidence="2">The sequence shown here is derived from an EMBL/GenBank/DDBJ whole genome shotgun (WGS) entry which is preliminary data.</text>
</comment>
<keyword evidence="1" id="KW-0472">Membrane</keyword>
<feature type="transmembrane region" description="Helical" evidence="1">
    <location>
        <begin position="27"/>
        <end position="46"/>
    </location>
</feature>
<sequence>MCDVPFFPIFPICFQCGTDQNPCHCKVVGPTLGILLASLYLLWMWLHQDRQGVCSAQFCLKTSVRPFTNKPQYAGVSRQTKRASQ</sequence>
<accession>A0A9W9QJF0</accession>
<organism evidence="2 3">
    <name type="scientific">Penicillium brevicompactum</name>
    <dbReference type="NCBI Taxonomy" id="5074"/>
    <lineage>
        <taxon>Eukaryota</taxon>
        <taxon>Fungi</taxon>
        <taxon>Dikarya</taxon>
        <taxon>Ascomycota</taxon>
        <taxon>Pezizomycotina</taxon>
        <taxon>Eurotiomycetes</taxon>
        <taxon>Eurotiomycetidae</taxon>
        <taxon>Eurotiales</taxon>
        <taxon>Aspergillaceae</taxon>
        <taxon>Penicillium</taxon>
    </lineage>
</organism>
<name>A0A9W9QJF0_PENBR</name>
<proteinExistence type="predicted"/>